<sequence length="158" mass="18354">TCNSDTEVRSKSLAKCSNSDEQVNCKSPGEQVQELKDFILKEGLGFRILWIDLEGDNRWCEKAEENQYYLNSLRDVLVHPNLNFGNYTQQRMWNAYFPATYSLAVPLWNIKSIFKNEKDNTFKTPESLRYVAKSFGNWQKAGMEPYTPNQMICGSSWD</sequence>
<evidence type="ECO:0000313" key="2">
    <source>
        <dbReference type="Proteomes" id="UP001479436"/>
    </source>
</evidence>
<protein>
    <submittedName>
        <fullName evidence="1">Uncharacterized protein</fullName>
    </submittedName>
</protein>
<reference evidence="1 2" key="1">
    <citation type="submission" date="2023-04" db="EMBL/GenBank/DDBJ databases">
        <title>Genome of Basidiobolus ranarum AG-B5.</title>
        <authorList>
            <person name="Stajich J.E."/>
            <person name="Carter-House D."/>
            <person name="Gryganskyi A."/>
        </authorList>
    </citation>
    <scope>NUCLEOTIDE SEQUENCE [LARGE SCALE GENOMIC DNA]</scope>
    <source>
        <strain evidence="1 2">AG-B5</strain>
    </source>
</reference>
<evidence type="ECO:0000313" key="1">
    <source>
        <dbReference type="EMBL" id="KAK9760202.1"/>
    </source>
</evidence>
<dbReference type="Proteomes" id="UP001479436">
    <property type="component" value="Unassembled WGS sequence"/>
</dbReference>
<dbReference type="EMBL" id="JASJQH010002427">
    <property type="protein sequence ID" value="KAK9760202.1"/>
    <property type="molecule type" value="Genomic_DNA"/>
</dbReference>
<comment type="caution">
    <text evidence="1">The sequence shown here is derived from an EMBL/GenBank/DDBJ whole genome shotgun (WGS) entry which is preliminary data.</text>
</comment>
<organism evidence="1 2">
    <name type="scientific">Basidiobolus ranarum</name>
    <dbReference type="NCBI Taxonomy" id="34480"/>
    <lineage>
        <taxon>Eukaryota</taxon>
        <taxon>Fungi</taxon>
        <taxon>Fungi incertae sedis</taxon>
        <taxon>Zoopagomycota</taxon>
        <taxon>Entomophthoromycotina</taxon>
        <taxon>Basidiobolomycetes</taxon>
        <taxon>Basidiobolales</taxon>
        <taxon>Basidiobolaceae</taxon>
        <taxon>Basidiobolus</taxon>
    </lineage>
</organism>
<feature type="non-terminal residue" evidence="1">
    <location>
        <position position="1"/>
    </location>
</feature>
<name>A0ABR2WFC5_9FUNG</name>
<proteinExistence type="predicted"/>
<accession>A0ABR2WFC5</accession>
<gene>
    <name evidence="1" type="ORF">K7432_016039</name>
</gene>
<keyword evidence="2" id="KW-1185">Reference proteome</keyword>